<reference evidence="1 2" key="1">
    <citation type="submission" date="2020-08" db="EMBL/GenBank/DDBJ databases">
        <title>Exploring microbial biodiversity for novel pathways involved in the catabolism of aromatic compounds derived from lignin.</title>
        <authorList>
            <person name="Elkins J."/>
        </authorList>
    </citation>
    <scope>NUCLEOTIDE SEQUENCE [LARGE SCALE GENOMIC DNA]</scope>
    <source>
        <strain evidence="1 2">B1D3A</strain>
    </source>
</reference>
<sequence length="1020" mass="110074">MAAIASLGSGAAVHAQPAPPELISPLQVDLDPNGLNLASGKTSVQLPVLSIPAAPRLRFQRVQDWAPYVTGRRTETAETASWSVHKGAGGAEFFKCVDGACLPIKGTGSVIESNGRQFYEGGVGALYEFNLTHIDANLSNTLRQYYASSISYADGESITISYDSYYYSAGALSRTYYRPAVVTSNTGYQIRITYQTNTGGATGWLAPAQVGIYANSAPTVALAQFTYSGGTITDLLGRVYQCSFCQNSVGATIEVFNPSSLTLPGESTAHVQSGKHASYDVVSTITKDGGTWSYAYANIAVNTTLGGYQYDKVNVTGPDSYAREYTIGVISNQKFVSSFKDELGRQTFLAYDVLLRLTGVTYPEGNGVTVTYDNQGNLTEKRTKAKPGSGLPDLVETAGYNTTGCVYAYNVLCYRPLWSRDALGRQTDYVHNSNGLVTERIDPADASGVRRKTCIAYTSAGIGAGPLRPVAEWVVPGTSACDTASNQSIRTETDYWGNTSLPSVQRRYDGATVLTTTYSYDSAGRLLSVDGPLAGSDDTVHYRYDAVGRKTWEIGPVSASGGQRLATRFTYRASDDKVTLVETGTVPDASSTAFTVQKHVTTAYDVRRNPVRETLWSGTTTYSVNDKSWDNRNRLVCSTVRMNPAAFGSLPGSACTLGPEGTNGPDRITRRIYFTSGEVRQIRKAVGTPLEQAYATYSYTNNGRVENSIDASGNRSKYMYDGYDRVSRLDFPNPAGAPAFNPSDGATASMPTWTDYELYGYDANGNRTSLRKRDGSTITFAYDALNRVIQKRVPNPAGGPNAGSSANCYSLASDTNDVCYGYDLRGRQTEVRFGSLGGWGTAYGYDGFDRLTSRTTDMGGVSRTLSYQYDAGSRRTRLTFPDGQYVAYGYDAMGRMTTIHENGSTQIAALSYNAQGARAGLTGGIATAYGYDAIGRPASLSHDLAGTDRDVTFSFTSYNGAGQLAAQSRSNDAYAWTGAMNVTRNYTSNGLNQYSAGRPGELQLRCQWQSDRGRKLDLRL</sequence>
<evidence type="ECO:0000313" key="2">
    <source>
        <dbReference type="Proteomes" id="UP001138540"/>
    </source>
</evidence>
<dbReference type="Pfam" id="PF05593">
    <property type="entry name" value="RHS_repeat"/>
    <property type="match status" value="3"/>
</dbReference>
<dbReference type="Gene3D" id="2.180.10.10">
    <property type="entry name" value="RHS repeat-associated core"/>
    <property type="match status" value="2"/>
</dbReference>
<dbReference type="RefSeq" id="WP_184154419.1">
    <property type="nucleotide sequence ID" value="NZ_JACHKA010000001.1"/>
</dbReference>
<gene>
    <name evidence="1" type="ORF">HNP60_002635</name>
</gene>
<proteinExistence type="predicted"/>
<dbReference type="PANTHER" id="PTHR32305">
    <property type="match status" value="1"/>
</dbReference>
<accession>A0ABR6NHU1</accession>
<organism evidence="1 2">
    <name type="scientific">Sphingobium lignivorans</name>
    <dbReference type="NCBI Taxonomy" id="2735886"/>
    <lineage>
        <taxon>Bacteria</taxon>
        <taxon>Pseudomonadati</taxon>
        <taxon>Pseudomonadota</taxon>
        <taxon>Alphaproteobacteria</taxon>
        <taxon>Sphingomonadales</taxon>
        <taxon>Sphingomonadaceae</taxon>
        <taxon>Sphingobium</taxon>
    </lineage>
</organism>
<dbReference type="InterPro" id="IPR031325">
    <property type="entry name" value="RHS_repeat"/>
</dbReference>
<dbReference type="InterPro" id="IPR050708">
    <property type="entry name" value="T6SS_VgrG/RHS"/>
</dbReference>
<protein>
    <submittedName>
        <fullName evidence="1">YD repeat-containing protein</fullName>
    </submittedName>
</protein>
<keyword evidence="2" id="KW-1185">Reference proteome</keyword>
<dbReference type="InterPro" id="IPR006530">
    <property type="entry name" value="YD"/>
</dbReference>
<dbReference type="NCBIfam" id="TIGR01643">
    <property type="entry name" value="YD_repeat_2x"/>
    <property type="match status" value="3"/>
</dbReference>
<name>A0ABR6NHU1_9SPHN</name>
<dbReference type="Proteomes" id="UP001138540">
    <property type="component" value="Unassembled WGS sequence"/>
</dbReference>
<comment type="caution">
    <text evidence="1">The sequence shown here is derived from an EMBL/GenBank/DDBJ whole genome shotgun (WGS) entry which is preliminary data.</text>
</comment>
<evidence type="ECO:0000313" key="1">
    <source>
        <dbReference type="EMBL" id="MBB5986661.1"/>
    </source>
</evidence>
<dbReference type="EMBL" id="JACHKA010000001">
    <property type="protein sequence ID" value="MBB5986661.1"/>
    <property type="molecule type" value="Genomic_DNA"/>
</dbReference>
<dbReference type="PANTHER" id="PTHR32305:SF15">
    <property type="entry name" value="PROTEIN RHSA-RELATED"/>
    <property type="match status" value="1"/>
</dbReference>